<accession>A0A8H3J8L4</accession>
<keyword evidence="6" id="KW-1185">Reference proteome</keyword>
<dbReference type="EMBL" id="CAJPDT010000282">
    <property type="protein sequence ID" value="CAF9942865.1"/>
    <property type="molecule type" value="Genomic_DNA"/>
</dbReference>
<feature type="region of interest" description="Disordered" evidence="3">
    <location>
        <begin position="141"/>
        <end position="210"/>
    </location>
</feature>
<dbReference type="OrthoDB" id="167718at2759"/>
<dbReference type="PANTHER" id="PTHR23236">
    <property type="entry name" value="EUKARYOTIC TRANSLATION INITIATION FACTOR 4B/4H"/>
    <property type="match status" value="1"/>
</dbReference>
<dbReference type="FunFam" id="3.30.70.330:FF:000376">
    <property type="entry name" value="Putative RNA binding protein"/>
    <property type="match status" value="1"/>
</dbReference>
<dbReference type="SUPFAM" id="SSF54928">
    <property type="entry name" value="RNA-binding domain, RBD"/>
    <property type="match status" value="1"/>
</dbReference>
<evidence type="ECO:0000313" key="5">
    <source>
        <dbReference type="EMBL" id="CAF9942865.1"/>
    </source>
</evidence>
<evidence type="ECO:0000313" key="6">
    <source>
        <dbReference type="Proteomes" id="UP000664534"/>
    </source>
</evidence>
<proteinExistence type="predicted"/>
<feature type="compositionally biased region" description="Basic residues" evidence="3">
    <location>
        <begin position="201"/>
        <end position="210"/>
    </location>
</feature>
<name>A0A8H3J8L4_9LECA</name>
<dbReference type="GO" id="GO:0005730">
    <property type="term" value="C:nucleolus"/>
    <property type="evidence" value="ECO:0007669"/>
    <property type="project" value="TreeGrafter"/>
</dbReference>
<evidence type="ECO:0000259" key="4">
    <source>
        <dbReference type="PROSITE" id="PS50102"/>
    </source>
</evidence>
<dbReference type="PANTHER" id="PTHR23236:SF51">
    <property type="entry name" value="NUCLEOLAR PROTEIN 6"/>
    <property type="match status" value="1"/>
</dbReference>
<dbReference type="AlphaFoldDB" id="A0A8H3J8L4"/>
<dbReference type="CDD" id="cd12400">
    <property type="entry name" value="RRM_Nop6"/>
    <property type="match status" value="1"/>
</dbReference>
<dbReference type="Proteomes" id="UP000664534">
    <property type="component" value="Unassembled WGS sequence"/>
</dbReference>
<keyword evidence="1 2" id="KW-0694">RNA-binding</keyword>
<dbReference type="InterPro" id="IPR035979">
    <property type="entry name" value="RBD_domain_sf"/>
</dbReference>
<sequence length="210" mass="23647">MGADLKRKEARKRKFGGEHLEGSSADEPLKKKSRQILQPAFPEKAAVVGENGKSATLKAQRFIVFIGNLPYTATDESISKHFAKIKPKSIRHRKAKDTGISKGFAFLEFEGFDRMKTCLRLYHHSNFDDGASPARKLNVELTAGGGGGKSKDRKNKLRTKNERLGEQRMRRNQEEEKQKRLSINDSQPRHALGDNGDVHPSRRSRVARPT</sequence>
<feature type="compositionally biased region" description="Basic and acidic residues" evidence="3">
    <location>
        <begin position="187"/>
        <end position="200"/>
    </location>
</feature>
<dbReference type="Gene3D" id="3.30.70.330">
    <property type="match status" value="1"/>
</dbReference>
<dbReference type="PROSITE" id="PS50102">
    <property type="entry name" value="RRM"/>
    <property type="match status" value="1"/>
</dbReference>
<evidence type="ECO:0000256" key="2">
    <source>
        <dbReference type="PROSITE-ProRule" id="PRU00176"/>
    </source>
</evidence>
<dbReference type="InterPro" id="IPR000504">
    <property type="entry name" value="RRM_dom"/>
</dbReference>
<gene>
    <name evidence="5" type="ORF">IMSHALPRED_005265</name>
</gene>
<dbReference type="Pfam" id="PF00076">
    <property type="entry name" value="RRM_1"/>
    <property type="match status" value="1"/>
</dbReference>
<evidence type="ECO:0000256" key="3">
    <source>
        <dbReference type="SAM" id="MobiDB-lite"/>
    </source>
</evidence>
<feature type="region of interest" description="Disordered" evidence="3">
    <location>
        <begin position="1"/>
        <end position="33"/>
    </location>
</feature>
<comment type="caution">
    <text evidence="5">The sequence shown here is derived from an EMBL/GenBank/DDBJ whole genome shotgun (WGS) entry which is preliminary data.</text>
</comment>
<dbReference type="InterPro" id="IPR034228">
    <property type="entry name" value="Nop6_RRM"/>
</dbReference>
<feature type="domain" description="RRM" evidence="4">
    <location>
        <begin position="62"/>
        <end position="144"/>
    </location>
</feature>
<dbReference type="GO" id="GO:0019843">
    <property type="term" value="F:rRNA binding"/>
    <property type="evidence" value="ECO:0007669"/>
    <property type="project" value="TreeGrafter"/>
</dbReference>
<evidence type="ECO:0000256" key="1">
    <source>
        <dbReference type="ARBA" id="ARBA00022884"/>
    </source>
</evidence>
<organism evidence="5 6">
    <name type="scientific">Imshaugia aleurites</name>
    <dbReference type="NCBI Taxonomy" id="172621"/>
    <lineage>
        <taxon>Eukaryota</taxon>
        <taxon>Fungi</taxon>
        <taxon>Dikarya</taxon>
        <taxon>Ascomycota</taxon>
        <taxon>Pezizomycotina</taxon>
        <taxon>Lecanoromycetes</taxon>
        <taxon>OSLEUM clade</taxon>
        <taxon>Lecanoromycetidae</taxon>
        <taxon>Lecanorales</taxon>
        <taxon>Lecanorineae</taxon>
        <taxon>Parmeliaceae</taxon>
        <taxon>Imshaugia</taxon>
    </lineage>
</organism>
<protein>
    <recommendedName>
        <fullName evidence="4">RRM domain-containing protein</fullName>
    </recommendedName>
</protein>
<dbReference type="SMART" id="SM00360">
    <property type="entry name" value="RRM"/>
    <property type="match status" value="1"/>
</dbReference>
<dbReference type="InterPro" id="IPR012677">
    <property type="entry name" value="Nucleotide-bd_a/b_plait_sf"/>
</dbReference>
<dbReference type="GO" id="GO:0042274">
    <property type="term" value="P:ribosomal small subunit biogenesis"/>
    <property type="evidence" value="ECO:0007669"/>
    <property type="project" value="TreeGrafter"/>
</dbReference>
<reference evidence="5" key="1">
    <citation type="submission" date="2021-03" db="EMBL/GenBank/DDBJ databases">
        <authorList>
            <person name="Tagirdzhanova G."/>
        </authorList>
    </citation>
    <scope>NUCLEOTIDE SEQUENCE</scope>
</reference>
<feature type="compositionally biased region" description="Basic and acidic residues" evidence="3">
    <location>
        <begin position="159"/>
        <end position="179"/>
    </location>
</feature>